<proteinExistence type="predicted"/>
<evidence type="ECO:0000313" key="1">
    <source>
        <dbReference type="EMBL" id="AQK55552.1"/>
    </source>
</evidence>
<dbReference type="AlphaFoldDB" id="A0A1D6QB66"/>
<organism evidence="1">
    <name type="scientific">Zea mays</name>
    <name type="common">Maize</name>
    <dbReference type="NCBI Taxonomy" id="4577"/>
    <lineage>
        <taxon>Eukaryota</taxon>
        <taxon>Viridiplantae</taxon>
        <taxon>Streptophyta</taxon>
        <taxon>Embryophyta</taxon>
        <taxon>Tracheophyta</taxon>
        <taxon>Spermatophyta</taxon>
        <taxon>Magnoliopsida</taxon>
        <taxon>Liliopsida</taxon>
        <taxon>Poales</taxon>
        <taxon>Poaceae</taxon>
        <taxon>PACMAD clade</taxon>
        <taxon>Panicoideae</taxon>
        <taxon>Andropogonodae</taxon>
        <taxon>Andropogoneae</taxon>
        <taxon>Tripsacinae</taxon>
        <taxon>Zea</taxon>
    </lineage>
</organism>
<keyword evidence="1" id="KW-0489">Methyltransferase</keyword>
<sequence>MGCLSSWIKFEIMCQREKDQDSKTPRRVADGPRRSYMSQASTVSLAPSLVCNEQNNNGNKMLDKASLETDTCPFTEQIKSGTISLQEAHMKTEVSCTLNSSVIPEGHKSSLSLPVPSGHSLFPILRQGLKYCRRICEKHI</sequence>
<dbReference type="GO" id="GO:0008168">
    <property type="term" value="F:methyltransferase activity"/>
    <property type="evidence" value="ECO:0007669"/>
    <property type="project" value="UniProtKB-KW"/>
</dbReference>
<accession>A0A1D6QB66</accession>
<dbReference type="EMBL" id="CM000780">
    <property type="protein sequence ID" value="AQK55552.1"/>
    <property type="molecule type" value="Genomic_DNA"/>
</dbReference>
<name>A0A1D6QB66_MAIZE</name>
<protein>
    <submittedName>
        <fullName evidence="1">Putative lysine-specific demethylase JMJ16</fullName>
    </submittedName>
</protein>
<dbReference type="GO" id="GO:0032259">
    <property type="term" value="P:methylation"/>
    <property type="evidence" value="ECO:0007669"/>
    <property type="project" value="UniProtKB-KW"/>
</dbReference>
<reference evidence="1" key="1">
    <citation type="submission" date="2015-12" db="EMBL/GenBank/DDBJ databases">
        <title>Update maize B73 reference genome by single molecule sequencing technologies.</title>
        <authorList>
            <consortium name="Maize Genome Sequencing Project"/>
            <person name="Ware D."/>
        </authorList>
    </citation>
    <scope>NUCLEOTIDE SEQUENCE</scope>
    <source>
        <tissue evidence="1">Seedling</tissue>
    </source>
</reference>
<gene>
    <name evidence="1" type="ORF">ZEAMMB73_Zm00001d051958</name>
</gene>
<keyword evidence="1" id="KW-0808">Transferase</keyword>